<dbReference type="InterPro" id="IPR050858">
    <property type="entry name" value="Mal-CoA-ACP_Trans/PKS_FabD"/>
</dbReference>
<comment type="caution">
    <text evidence="6">The sequence shown here is derived from an EMBL/GenBank/DDBJ whole genome shotgun (WGS) entry which is preliminary data.</text>
</comment>
<dbReference type="InterPro" id="IPR016035">
    <property type="entry name" value="Acyl_Trfase/lysoPLipase"/>
</dbReference>
<reference evidence="6 7" key="1">
    <citation type="journal article" date="2021" name="Int. J. Syst. Evol. Microbiol.">
        <title>Reticulibacter mediterranei gen. nov., sp. nov., within the new family Reticulibacteraceae fam. nov., and Ktedonospora formicarum gen. nov., sp. nov., Ktedonobacter robiniae sp. nov., Dictyobacter formicarum sp. nov. and Dictyobacter arantiisoli sp. nov., belonging to the class Ktedonobacteria.</title>
        <authorList>
            <person name="Yabe S."/>
            <person name="Zheng Y."/>
            <person name="Wang C.M."/>
            <person name="Sakai Y."/>
            <person name="Abe K."/>
            <person name="Yokota A."/>
            <person name="Donadio S."/>
            <person name="Cavaletti L."/>
            <person name="Monciardini P."/>
        </authorList>
    </citation>
    <scope>NUCLEOTIDE SEQUENCE [LARGE SCALE GENOMIC DNA]</scope>
    <source>
        <strain evidence="6 7">SOSP1-30</strain>
    </source>
</reference>
<evidence type="ECO:0000256" key="1">
    <source>
        <dbReference type="ARBA" id="ARBA00022679"/>
    </source>
</evidence>
<dbReference type="SUPFAM" id="SSF55048">
    <property type="entry name" value="Probable ACP-binding domain of malonyl-CoA ACP transacylase"/>
    <property type="match status" value="1"/>
</dbReference>
<evidence type="ECO:0000256" key="4">
    <source>
        <dbReference type="PIRNR" id="PIRNR000446"/>
    </source>
</evidence>
<keyword evidence="2 4" id="KW-0012">Acyltransferase</keyword>
<comment type="catalytic activity">
    <reaction evidence="3 4">
        <text>holo-[ACP] + malonyl-CoA = malonyl-[ACP] + CoA</text>
        <dbReference type="Rhea" id="RHEA:41792"/>
        <dbReference type="Rhea" id="RHEA-COMP:9623"/>
        <dbReference type="Rhea" id="RHEA-COMP:9685"/>
        <dbReference type="ChEBI" id="CHEBI:57287"/>
        <dbReference type="ChEBI" id="CHEBI:57384"/>
        <dbReference type="ChEBI" id="CHEBI:64479"/>
        <dbReference type="ChEBI" id="CHEBI:78449"/>
        <dbReference type="EC" id="2.3.1.39"/>
    </reaction>
</comment>
<dbReference type="InterPro" id="IPR016036">
    <property type="entry name" value="Malonyl_transacylase_ACP-bd"/>
</dbReference>
<dbReference type="SUPFAM" id="SSF52151">
    <property type="entry name" value="FabD/lysophospholipase-like"/>
    <property type="match status" value="1"/>
</dbReference>
<dbReference type="SMART" id="SM00827">
    <property type="entry name" value="PKS_AT"/>
    <property type="match status" value="1"/>
</dbReference>
<protein>
    <recommendedName>
        <fullName evidence="4">Malonyl CoA-acyl carrier protein transacylase</fullName>
        <ecNumber evidence="4">2.3.1.39</ecNumber>
    </recommendedName>
</protein>
<keyword evidence="7" id="KW-1185">Reference proteome</keyword>
<comment type="similarity">
    <text evidence="4">Belongs to the fabD family.</text>
</comment>
<dbReference type="Pfam" id="PF00698">
    <property type="entry name" value="Acyl_transf_1"/>
    <property type="match status" value="1"/>
</dbReference>
<dbReference type="Gene3D" id="3.40.366.10">
    <property type="entry name" value="Malonyl-Coenzyme A Acyl Carrier Protein, domain 2"/>
    <property type="match status" value="1"/>
</dbReference>
<dbReference type="RefSeq" id="WP_201369492.1">
    <property type="nucleotide sequence ID" value="NZ_BNJG01000001.1"/>
</dbReference>
<dbReference type="InterPro" id="IPR001227">
    <property type="entry name" value="Ac_transferase_dom_sf"/>
</dbReference>
<evidence type="ECO:0000256" key="3">
    <source>
        <dbReference type="ARBA" id="ARBA00048462"/>
    </source>
</evidence>
<organism evidence="6 7">
    <name type="scientific">Ktedonobacter robiniae</name>
    <dbReference type="NCBI Taxonomy" id="2778365"/>
    <lineage>
        <taxon>Bacteria</taxon>
        <taxon>Bacillati</taxon>
        <taxon>Chloroflexota</taxon>
        <taxon>Ktedonobacteria</taxon>
        <taxon>Ktedonobacterales</taxon>
        <taxon>Ktedonobacteraceae</taxon>
        <taxon>Ktedonobacter</taxon>
    </lineage>
</organism>
<dbReference type="InterPro" id="IPR024925">
    <property type="entry name" value="Malonyl_CoA-ACP_transAc"/>
</dbReference>
<evidence type="ECO:0000313" key="7">
    <source>
        <dbReference type="Proteomes" id="UP000654345"/>
    </source>
</evidence>
<evidence type="ECO:0000256" key="2">
    <source>
        <dbReference type="ARBA" id="ARBA00023315"/>
    </source>
</evidence>
<proteinExistence type="inferred from homology"/>
<name>A0ABQ3UIR8_9CHLR</name>
<dbReference type="InterPro" id="IPR014043">
    <property type="entry name" value="Acyl_transferase_dom"/>
</dbReference>
<dbReference type="PIRSF" id="PIRSF000446">
    <property type="entry name" value="Mct"/>
    <property type="match status" value="1"/>
</dbReference>
<evidence type="ECO:0000313" key="6">
    <source>
        <dbReference type="EMBL" id="GHO52609.1"/>
    </source>
</evidence>
<dbReference type="Gene3D" id="3.30.70.250">
    <property type="entry name" value="Malonyl-CoA ACP transacylase, ACP-binding"/>
    <property type="match status" value="1"/>
</dbReference>
<dbReference type="InterPro" id="IPR004410">
    <property type="entry name" value="Malonyl_CoA-ACP_transAc_FabD"/>
</dbReference>
<dbReference type="Proteomes" id="UP000654345">
    <property type="component" value="Unassembled WGS sequence"/>
</dbReference>
<keyword evidence="1 4" id="KW-0808">Transferase</keyword>
<gene>
    <name evidence="6" type="ORF">KSB_10840</name>
</gene>
<sequence>MTTRVAFLFPGQGSQAVGMGADIFASSPAAQRVFAAADDALGFSLSDLCFNGPETTLRDTINAQPAIVTVSLAYLAALQEALSPGEPSSWSTPLTPAFVAGHSVGEWSALPVAGALDLKETILAVRERGRLMEHEGTVCPGGMSAVIAMDEEPLRQVCQEATEQALAELAGATTHPGQGRVIIANYNAPGQIVISGEKRALELAGELAKARGAKRVIPLAVSGAFHSPVMEPAAQGLAKTLAELELREAVLPIIANIDGAPLTDPSRLRQELAQQVASSVQWVKTIQYLVEAGVNIFIEIGPGQALAGMVKRIAKGVTIMNVGNASEVAKAAAQLREQDVLA</sequence>
<dbReference type="NCBIfam" id="TIGR00128">
    <property type="entry name" value="fabD"/>
    <property type="match status" value="1"/>
</dbReference>
<dbReference type="PANTHER" id="PTHR42681">
    <property type="entry name" value="MALONYL-COA-ACYL CARRIER PROTEIN TRANSACYLASE, MITOCHONDRIAL"/>
    <property type="match status" value="1"/>
</dbReference>
<dbReference type="PANTHER" id="PTHR42681:SF1">
    <property type="entry name" value="MALONYL-COA-ACYL CARRIER PROTEIN TRANSACYLASE, MITOCHONDRIAL"/>
    <property type="match status" value="1"/>
</dbReference>
<dbReference type="EMBL" id="BNJG01000001">
    <property type="protein sequence ID" value="GHO52609.1"/>
    <property type="molecule type" value="Genomic_DNA"/>
</dbReference>
<dbReference type="EC" id="2.3.1.39" evidence="4"/>
<accession>A0ABQ3UIR8</accession>
<evidence type="ECO:0000259" key="5">
    <source>
        <dbReference type="SMART" id="SM00827"/>
    </source>
</evidence>
<feature type="domain" description="Malonyl-CoA:ACP transacylase (MAT)" evidence="5">
    <location>
        <begin position="8"/>
        <end position="338"/>
    </location>
</feature>